<proteinExistence type="predicted"/>
<comment type="caution">
    <text evidence="1">The sequence shown here is derived from an EMBL/GenBank/DDBJ whole genome shotgun (WGS) entry which is preliminary data.</text>
</comment>
<name>A0A5R9BDB6_9MICC</name>
<keyword evidence="2" id="KW-1185">Reference proteome</keyword>
<evidence type="ECO:0000313" key="1">
    <source>
        <dbReference type="EMBL" id="TLP98625.1"/>
    </source>
</evidence>
<dbReference type="RefSeq" id="WP_138252313.1">
    <property type="nucleotide sequence ID" value="NZ_VAVZ01000008.1"/>
</dbReference>
<gene>
    <name evidence="1" type="ORF">FEF26_04300</name>
</gene>
<accession>A0A5R9BDB6</accession>
<sequence length="161" mass="18074">MRKTLRFHYHRGSAIQAMRRYEVNNEIWGKGFKSHSLHKTAITSVERDQGLTAASQQGGHSNEITTKKFYVAPSTPTIDYTDSLQKLSTWTPGCSPTQRSKFSPNLTLDGTLVIAVLNKIADQHCDGFELDGYESSESIAIFKRESTTRGLWRSMSNRTAS</sequence>
<evidence type="ECO:0000313" key="2">
    <source>
        <dbReference type="Proteomes" id="UP000310458"/>
    </source>
</evidence>
<dbReference type="EMBL" id="VAVZ01000008">
    <property type="protein sequence ID" value="TLP98625.1"/>
    <property type="molecule type" value="Genomic_DNA"/>
</dbReference>
<dbReference type="AlphaFoldDB" id="A0A5R9BDB6"/>
<dbReference type="Proteomes" id="UP000310458">
    <property type="component" value="Unassembled WGS sequence"/>
</dbReference>
<reference evidence="1 2" key="1">
    <citation type="submission" date="2019-05" db="EMBL/GenBank/DDBJ databases">
        <title>Nesterenkonia sp. GY074 isolated from the Southern Atlantic Ocean.</title>
        <authorList>
            <person name="Zhang G."/>
        </authorList>
    </citation>
    <scope>NUCLEOTIDE SEQUENCE [LARGE SCALE GENOMIC DNA]</scope>
    <source>
        <strain evidence="1 2">GY074</strain>
    </source>
</reference>
<organism evidence="1 2">
    <name type="scientific">Nesterenkonia salmonea</name>
    <dbReference type="NCBI Taxonomy" id="1804987"/>
    <lineage>
        <taxon>Bacteria</taxon>
        <taxon>Bacillati</taxon>
        <taxon>Actinomycetota</taxon>
        <taxon>Actinomycetes</taxon>
        <taxon>Micrococcales</taxon>
        <taxon>Micrococcaceae</taxon>
        <taxon>Nesterenkonia</taxon>
    </lineage>
</organism>
<protein>
    <submittedName>
        <fullName evidence="1">Uncharacterized protein</fullName>
    </submittedName>
</protein>